<evidence type="ECO:0000256" key="7">
    <source>
        <dbReference type="SAM" id="Phobius"/>
    </source>
</evidence>
<name>A0A0D6PAI3_9PROT</name>
<keyword evidence="11" id="KW-1185">Reference proteome</keyword>
<comment type="similarity">
    <text evidence="2">Belongs to the cation diffusion facilitator (CDF) transporter (TC 2.A.4) family.</text>
</comment>
<feature type="transmembrane region" description="Helical" evidence="7">
    <location>
        <begin position="75"/>
        <end position="93"/>
    </location>
</feature>
<keyword evidence="3" id="KW-0813">Transport</keyword>
<dbReference type="InterPro" id="IPR050291">
    <property type="entry name" value="CDF_Transporter"/>
</dbReference>
<evidence type="ECO:0000256" key="1">
    <source>
        <dbReference type="ARBA" id="ARBA00004141"/>
    </source>
</evidence>
<dbReference type="InterPro" id="IPR058533">
    <property type="entry name" value="Cation_efflux_TM"/>
</dbReference>
<dbReference type="RefSeq" id="WP_048862974.1">
    <property type="nucleotide sequence ID" value="NZ_BANB01000798.1"/>
</dbReference>
<dbReference type="InterPro" id="IPR027470">
    <property type="entry name" value="Cation_efflux_CTD"/>
</dbReference>
<dbReference type="NCBIfam" id="TIGR01297">
    <property type="entry name" value="CDF"/>
    <property type="match status" value="1"/>
</dbReference>
<dbReference type="GO" id="GO:0006882">
    <property type="term" value="P:intracellular zinc ion homeostasis"/>
    <property type="evidence" value="ECO:0007669"/>
    <property type="project" value="TreeGrafter"/>
</dbReference>
<dbReference type="Pfam" id="PF01545">
    <property type="entry name" value="Cation_efflux"/>
    <property type="match status" value="1"/>
</dbReference>
<feature type="transmembrane region" description="Helical" evidence="7">
    <location>
        <begin position="153"/>
        <end position="171"/>
    </location>
</feature>
<evidence type="ECO:0000259" key="8">
    <source>
        <dbReference type="Pfam" id="PF01545"/>
    </source>
</evidence>
<dbReference type="GO" id="GO:0015086">
    <property type="term" value="F:cadmium ion transmembrane transporter activity"/>
    <property type="evidence" value="ECO:0007669"/>
    <property type="project" value="TreeGrafter"/>
</dbReference>
<evidence type="ECO:0000313" key="10">
    <source>
        <dbReference type="EMBL" id="GAN78376.1"/>
    </source>
</evidence>
<dbReference type="Gene3D" id="3.30.70.1350">
    <property type="entry name" value="Cation efflux protein, cytoplasmic domain"/>
    <property type="match status" value="1"/>
</dbReference>
<protein>
    <submittedName>
        <fullName evidence="10">Cation efflux protein</fullName>
    </submittedName>
</protein>
<gene>
    <name evidence="10" type="ORF">Asru_0800_02</name>
</gene>
<evidence type="ECO:0000256" key="6">
    <source>
        <dbReference type="ARBA" id="ARBA00023136"/>
    </source>
</evidence>
<evidence type="ECO:0000256" key="2">
    <source>
        <dbReference type="ARBA" id="ARBA00008114"/>
    </source>
</evidence>
<dbReference type="SUPFAM" id="SSF160240">
    <property type="entry name" value="Cation efflux protein cytoplasmic domain-like"/>
    <property type="match status" value="1"/>
</dbReference>
<comment type="caution">
    <text evidence="10">The sequence shown here is derived from an EMBL/GenBank/DDBJ whole genome shotgun (WGS) entry which is preliminary data.</text>
</comment>
<reference evidence="10 11" key="1">
    <citation type="submission" date="2012-11" db="EMBL/GenBank/DDBJ databases">
        <title>Whole genome sequence of Acidisphaera rubrifaciens HS-AP3.</title>
        <authorList>
            <person name="Azuma Y."/>
            <person name="Higashiura N."/>
            <person name="Hirakawa H."/>
            <person name="Matsushita K."/>
        </authorList>
    </citation>
    <scope>NUCLEOTIDE SEQUENCE [LARGE SCALE GENOMIC DNA]</scope>
    <source>
        <strain evidence="10 11">HS-AP3</strain>
    </source>
</reference>
<dbReference type="SUPFAM" id="SSF161111">
    <property type="entry name" value="Cation efflux protein transmembrane domain-like"/>
    <property type="match status" value="1"/>
</dbReference>
<dbReference type="GO" id="GO:0015341">
    <property type="term" value="F:zinc efflux antiporter activity"/>
    <property type="evidence" value="ECO:0007669"/>
    <property type="project" value="TreeGrafter"/>
</dbReference>
<dbReference type="GO" id="GO:0005886">
    <property type="term" value="C:plasma membrane"/>
    <property type="evidence" value="ECO:0007669"/>
    <property type="project" value="TreeGrafter"/>
</dbReference>
<organism evidence="10 11">
    <name type="scientific">Acidisphaera rubrifaciens HS-AP3</name>
    <dbReference type="NCBI Taxonomy" id="1231350"/>
    <lineage>
        <taxon>Bacteria</taxon>
        <taxon>Pseudomonadati</taxon>
        <taxon>Pseudomonadota</taxon>
        <taxon>Alphaproteobacteria</taxon>
        <taxon>Acetobacterales</taxon>
        <taxon>Acetobacteraceae</taxon>
        <taxon>Acidisphaera</taxon>
    </lineage>
</organism>
<feature type="domain" description="Cation efflux protein transmembrane" evidence="8">
    <location>
        <begin position="10"/>
        <end position="202"/>
    </location>
</feature>
<feature type="transmembrane region" description="Helical" evidence="7">
    <location>
        <begin position="113"/>
        <end position="132"/>
    </location>
</feature>
<dbReference type="Proteomes" id="UP000032680">
    <property type="component" value="Unassembled WGS sequence"/>
</dbReference>
<dbReference type="EMBL" id="BANB01000798">
    <property type="protein sequence ID" value="GAN78376.1"/>
    <property type="molecule type" value="Genomic_DNA"/>
</dbReference>
<evidence type="ECO:0000259" key="9">
    <source>
        <dbReference type="Pfam" id="PF16916"/>
    </source>
</evidence>
<comment type="subcellular location">
    <subcellularLocation>
        <location evidence="1">Membrane</location>
        <topology evidence="1">Multi-pass membrane protein</topology>
    </subcellularLocation>
</comment>
<keyword evidence="5 7" id="KW-1133">Transmembrane helix</keyword>
<dbReference type="PANTHER" id="PTHR43840">
    <property type="entry name" value="MITOCHONDRIAL METAL TRANSPORTER 1-RELATED"/>
    <property type="match status" value="1"/>
</dbReference>
<evidence type="ECO:0000256" key="5">
    <source>
        <dbReference type="ARBA" id="ARBA00022989"/>
    </source>
</evidence>
<evidence type="ECO:0000256" key="4">
    <source>
        <dbReference type="ARBA" id="ARBA00022692"/>
    </source>
</evidence>
<dbReference type="OrthoDB" id="9806522at2"/>
<feature type="transmembrane region" description="Helical" evidence="7">
    <location>
        <begin position="34"/>
        <end position="55"/>
    </location>
</feature>
<dbReference type="AlphaFoldDB" id="A0A0D6PAI3"/>
<sequence length="295" mass="30887">MTAASRIATASIGLGALVLGLKTAAWWVTGSVALYSDALESTVNVAGSALALLAIRFAERPADANHPYGHDKAEFFAAVIEGALIIVAALSILEHAWEALRMPAPLAQPRLGVALNLAATVFNALWAWVLLGRGRRLRSAALRADGRHLVSDVVTSVAILAGVGLTVVTGRHEFDPATAALAAIYVLWSGLRVLASSIGGLMDAAPADDVVGRIRHLVSETAAGAIEAHDLRMRSAGRLTFLEFHLVVPGAMSVADAHLICDRVEAALKADMQGLVITIHVEPEGKAKHHGVLVL</sequence>
<evidence type="ECO:0000256" key="3">
    <source>
        <dbReference type="ARBA" id="ARBA00022448"/>
    </source>
</evidence>
<dbReference type="Pfam" id="PF16916">
    <property type="entry name" value="ZT_dimer"/>
    <property type="match status" value="1"/>
</dbReference>
<dbReference type="GO" id="GO:0015093">
    <property type="term" value="F:ferrous iron transmembrane transporter activity"/>
    <property type="evidence" value="ECO:0007669"/>
    <property type="project" value="TreeGrafter"/>
</dbReference>
<dbReference type="InterPro" id="IPR002524">
    <property type="entry name" value="Cation_efflux"/>
</dbReference>
<proteinExistence type="inferred from homology"/>
<keyword evidence="6 7" id="KW-0472">Membrane</keyword>
<feature type="transmembrane region" description="Helical" evidence="7">
    <location>
        <begin position="177"/>
        <end position="195"/>
    </location>
</feature>
<dbReference type="Gene3D" id="1.20.1510.10">
    <property type="entry name" value="Cation efflux protein transmembrane domain"/>
    <property type="match status" value="1"/>
</dbReference>
<dbReference type="InterPro" id="IPR036837">
    <property type="entry name" value="Cation_efflux_CTD_sf"/>
</dbReference>
<dbReference type="PANTHER" id="PTHR43840:SF15">
    <property type="entry name" value="MITOCHONDRIAL METAL TRANSPORTER 1-RELATED"/>
    <property type="match status" value="1"/>
</dbReference>
<feature type="domain" description="Cation efflux protein cytoplasmic" evidence="9">
    <location>
        <begin position="206"/>
        <end position="284"/>
    </location>
</feature>
<accession>A0A0D6PAI3</accession>
<evidence type="ECO:0000313" key="11">
    <source>
        <dbReference type="Proteomes" id="UP000032680"/>
    </source>
</evidence>
<dbReference type="InterPro" id="IPR027469">
    <property type="entry name" value="Cation_efflux_TMD_sf"/>
</dbReference>
<keyword evidence="4 7" id="KW-0812">Transmembrane</keyword>
<feature type="transmembrane region" description="Helical" evidence="7">
    <location>
        <begin position="7"/>
        <end position="28"/>
    </location>
</feature>